<dbReference type="RefSeq" id="WP_078078629.1">
    <property type="nucleotide sequence ID" value="NZ_CP018047.1"/>
</dbReference>
<evidence type="ECO:0000256" key="1">
    <source>
        <dbReference type="ARBA" id="ARBA00004651"/>
    </source>
</evidence>
<feature type="transmembrane region" description="Helical" evidence="6">
    <location>
        <begin position="161"/>
        <end position="185"/>
    </location>
</feature>
<feature type="transmembrane region" description="Helical" evidence="6">
    <location>
        <begin position="205"/>
        <end position="226"/>
    </location>
</feature>
<keyword evidence="3 6" id="KW-0812">Transmembrane</keyword>
<evidence type="ECO:0000256" key="6">
    <source>
        <dbReference type="SAM" id="Phobius"/>
    </source>
</evidence>
<evidence type="ECO:0000256" key="4">
    <source>
        <dbReference type="ARBA" id="ARBA00022989"/>
    </source>
</evidence>
<keyword evidence="4 6" id="KW-1133">Transmembrane helix</keyword>
<evidence type="ECO:0000256" key="5">
    <source>
        <dbReference type="ARBA" id="ARBA00023136"/>
    </source>
</evidence>
<dbReference type="AlphaFoldDB" id="A0A1U9R0L2"/>
<keyword evidence="2" id="KW-1003">Cell membrane</keyword>
<feature type="transmembrane region" description="Helical" evidence="6">
    <location>
        <begin position="121"/>
        <end position="141"/>
    </location>
</feature>
<keyword evidence="8" id="KW-1185">Reference proteome</keyword>
<dbReference type="KEGG" id="snw:BBN63_31080"/>
<dbReference type="PANTHER" id="PTHR30213">
    <property type="entry name" value="INNER MEMBRANE PROTEIN YHJD"/>
    <property type="match status" value="1"/>
</dbReference>
<evidence type="ECO:0000256" key="3">
    <source>
        <dbReference type="ARBA" id="ARBA00022692"/>
    </source>
</evidence>
<dbReference type="PIRSF" id="PIRSF035875">
    <property type="entry name" value="RNase_BN"/>
    <property type="match status" value="1"/>
</dbReference>
<proteinExistence type="predicted"/>
<dbReference type="Pfam" id="PF03631">
    <property type="entry name" value="Virul_fac_BrkB"/>
    <property type="match status" value="1"/>
</dbReference>
<organism evidence="7 8">
    <name type="scientific">Streptomyces niveus</name>
    <name type="common">Streptomyces spheroides</name>
    <dbReference type="NCBI Taxonomy" id="193462"/>
    <lineage>
        <taxon>Bacteria</taxon>
        <taxon>Bacillati</taxon>
        <taxon>Actinomycetota</taxon>
        <taxon>Actinomycetes</taxon>
        <taxon>Kitasatosporales</taxon>
        <taxon>Streptomycetaceae</taxon>
        <taxon>Streptomyces</taxon>
    </lineage>
</organism>
<keyword evidence="5 6" id="KW-0472">Membrane</keyword>
<dbReference type="OrthoDB" id="3769784at2"/>
<evidence type="ECO:0000313" key="7">
    <source>
        <dbReference type="EMBL" id="AQU69967.1"/>
    </source>
</evidence>
<protein>
    <submittedName>
        <fullName evidence="7">Uncharacterized protein</fullName>
    </submittedName>
</protein>
<dbReference type="PANTHER" id="PTHR30213:SF0">
    <property type="entry name" value="UPF0761 MEMBRANE PROTEIN YIHY"/>
    <property type="match status" value="1"/>
</dbReference>
<dbReference type="InterPro" id="IPR017039">
    <property type="entry name" value="Virul_fac_BrkB"/>
</dbReference>
<reference evidence="7 8" key="1">
    <citation type="submission" date="2016-11" db="EMBL/GenBank/DDBJ databases">
        <title>Complete genome sequence of Streptomyces niveus SCSIO 3406.</title>
        <authorList>
            <person name="Zhu Q."/>
            <person name="Cheng W."/>
            <person name="Song Y."/>
            <person name="Li Q."/>
            <person name="Ju J."/>
        </authorList>
    </citation>
    <scope>NUCLEOTIDE SEQUENCE [LARGE SCALE GENOMIC DNA]</scope>
    <source>
        <strain evidence="7 8">SCSIO 3406</strain>
    </source>
</reference>
<dbReference type="Proteomes" id="UP000189677">
    <property type="component" value="Chromosome"/>
</dbReference>
<comment type="subcellular location">
    <subcellularLocation>
        <location evidence="1">Cell membrane</location>
        <topology evidence="1">Multi-pass membrane protein</topology>
    </subcellularLocation>
</comment>
<dbReference type="EMBL" id="CP018047">
    <property type="protein sequence ID" value="AQU69967.1"/>
    <property type="molecule type" value="Genomic_DNA"/>
</dbReference>
<sequence length="326" mass="34554">MGTVVRVPQTRDMIGEELSGDEAWAALRTYGGRKLLTDAFLRFRYADGFSFARALAFQFVLALVPFSIALVGVATSLHTESVGRVVELTLTRIAPGPSAELIRTSLGRTEEGAGSGPGGELAVWLGLAFATLNLASAMAQIERGANRIYGVERDRPFLAKYARALVLVVTAGLPLIGGFLVLVGGKAVGSALAETFGWGESAQDAWGLLRIPVGILLTWLASAVLFRRAPRRDQPGYTWLAFGSAVHLLLWVGATWLLTLYVGFSGSFGSVYGPLTAFVALLLWSNLAGVSLFLGLSLAAQLESARAGQHDPVHPDPGHGGDPDHV</sequence>
<feature type="transmembrane region" description="Helical" evidence="6">
    <location>
        <begin position="51"/>
        <end position="74"/>
    </location>
</feature>
<dbReference type="NCBIfam" id="TIGR00765">
    <property type="entry name" value="yihY_not_rbn"/>
    <property type="match status" value="1"/>
</dbReference>
<evidence type="ECO:0000256" key="2">
    <source>
        <dbReference type="ARBA" id="ARBA00022475"/>
    </source>
</evidence>
<feature type="transmembrane region" description="Helical" evidence="6">
    <location>
        <begin position="238"/>
        <end position="263"/>
    </location>
</feature>
<gene>
    <name evidence="7" type="ORF">BBN63_31080</name>
</gene>
<evidence type="ECO:0000313" key="8">
    <source>
        <dbReference type="Proteomes" id="UP000189677"/>
    </source>
</evidence>
<feature type="transmembrane region" description="Helical" evidence="6">
    <location>
        <begin position="275"/>
        <end position="296"/>
    </location>
</feature>
<dbReference type="GO" id="GO:0005886">
    <property type="term" value="C:plasma membrane"/>
    <property type="evidence" value="ECO:0007669"/>
    <property type="project" value="UniProtKB-SubCell"/>
</dbReference>
<accession>A0A1U9R0L2</accession>
<name>A0A1U9R0L2_STRNV</name>